<dbReference type="InterPro" id="IPR001128">
    <property type="entry name" value="Cyt_P450"/>
</dbReference>
<dbReference type="SUPFAM" id="SSF48264">
    <property type="entry name" value="Cytochrome P450"/>
    <property type="match status" value="1"/>
</dbReference>
<protein>
    <recommendedName>
        <fullName evidence="3">DUF6533 domain-containing protein</fullName>
    </recommendedName>
</protein>
<evidence type="ECO:0000313" key="5">
    <source>
        <dbReference type="Proteomes" id="UP000027073"/>
    </source>
</evidence>
<dbReference type="GO" id="GO:0020037">
    <property type="term" value="F:heme binding"/>
    <property type="evidence" value="ECO:0007669"/>
    <property type="project" value="InterPro"/>
</dbReference>
<dbReference type="STRING" id="1137138.A0A067N5A0"/>
<keyword evidence="2" id="KW-1133">Transmembrane helix</keyword>
<feature type="transmembrane region" description="Helical" evidence="2">
    <location>
        <begin position="88"/>
        <end position="109"/>
    </location>
</feature>
<dbReference type="InParanoid" id="A0A067N5A0"/>
<dbReference type="Pfam" id="PF00067">
    <property type="entry name" value="p450"/>
    <property type="match status" value="1"/>
</dbReference>
<sequence>MVPSSLDVYFAAVRDIQTTRYAQLASSSIIIFDHLATFSDEVELIWSSSWSIGKVLFIINRYYGLASVIMNNYGLFSPHLTDTVSEHFFQWQGWTGLVACMIAEVILQMRLYALYFLNKKVLAVMILGFIISSTLSAVVMGTILSGITAHAHAVPGVRFCIPNQIGDHFFLFWIPVLCFESLLVALALFRGFQGALSDGSLFRSGRALVNVLIRDSVLYFLVMFATYLTNMLVWIGAPQSLLEVPIGFSVAMSCVLGNRIILNVRRTTRDAELAKAARDEALASHLTSSQVHIFSPSHSSKSHSIRVPSRPKHHRKHELSTADTSFFSPPLPDQPEYLSMHVNVDVEVFHPDTQVRTVLSDVELTELRSMRTELQSWSDRGRGHPPSHQIGYFVAAFRRRAHKAHSGGQRGSSSVIAVADEQEDWSRLHPSVFHVVLCLTANTRDFTSSADSNIWAILRDETMFPEPEKFDPSRFTKHGEIDTQLKDRVMATFGFGRRYFRA</sequence>
<name>A0A067N5A0_PLEO1</name>
<dbReference type="AlphaFoldDB" id="A0A067N5A0"/>
<accession>A0A067N5A0</accession>
<dbReference type="VEuPathDB" id="FungiDB:PLEOSDRAFT_163060"/>
<feature type="transmembrane region" description="Helical" evidence="2">
    <location>
        <begin position="217"/>
        <end position="236"/>
    </location>
</feature>
<feature type="domain" description="DUF6533" evidence="3">
    <location>
        <begin position="21"/>
        <end position="65"/>
    </location>
</feature>
<dbReference type="Gene3D" id="1.10.630.10">
    <property type="entry name" value="Cytochrome P450"/>
    <property type="match status" value="1"/>
</dbReference>
<dbReference type="Proteomes" id="UP000027073">
    <property type="component" value="Unassembled WGS sequence"/>
</dbReference>
<proteinExistence type="predicted"/>
<reference evidence="5" key="1">
    <citation type="journal article" date="2014" name="Proc. Natl. Acad. Sci. U.S.A.">
        <title>Extensive sampling of basidiomycete genomes demonstrates inadequacy of the white-rot/brown-rot paradigm for wood decay fungi.</title>
        <authorList>
            <person name="Riley R."/>
            <person name="Salamov A.A."/>
            <person name="Brown D.W."/>
            <person name="Nagy L.G."/>
            <person name="Floudas D."/>
            <person name="Held B.W."/>
            <person name="Levasseur A."/>
            <person name="Lombard V."/>
            <person name="Morin E."/>
            <person name="Otillar R."/>
            <person name="Lindquist E.A."/>
            <person name="Sun H."/>
            <person name="LaButti K.M."/>
            <person name="Schmutz J."/>
            <person name="Jabbour D."/>
            <person name="Luo H."/>
            <person name="Baker S.E."/>
            <person name="Pisabarro A.G."/>
            <person name="Walton J.D."/>
            <person name="Blanchette R.A."/>
            <person name="Henrissat B."/>
            <person name="Martin F."/>
            <person name="Cullen D."/>
            <person name="Hibbett D.S."/>
            <person name="Grigoriev I.V."/>
        </authorList>
    </citation>
    <scope>NUCLEOTIDE SEQUENCE [LARGE SCALE GENOMIC DNA]</scope>
    <source>
        <strain evidence="5">PC15</strain>
    </source>
</reference>
<evidence type="ECO:0000259" key="3">
    <source>
        <dbReference type="Pfam" id="PF20151"/>
    </source>
</evidence>
<gene>
    <name evidence="4" type="ORF">PLEOSDRAFT_163060</name>
</gene>
<dbReference type="HOGENOM" id="CLU_035509_15_0_1"/>
<dbReference type="GO" id="GO:0004497">
    <property type="term" value="F:monooxygenase activity"/>
    <property type="evidence" value="ECO:0007669"/>
    <property type="project" value="InterPro"/>
</dbReference>
<dbReference type="Pfam" id="PF20151">
    <property type="entry name" value="DUF6533"/>
    <property type="match status" value="1"/>
</dbReference>
<evidence type="ECO:0000313" key="4">
    <source>
        <dbReference type="EMBL" id="KDQ22155.1"/>
    </source>
</evidence>
<dbReference type="EMBL" id="KL198014">
    <property type="protein sequence ID" value="KDQ22155.1"/>
    <property type="molecule type" value="Genomic_DNA"/>
</dbReference>
<dbReference type="GO" id="GO:0016705">
    <property type="term" value="F:oxidoreductase activity, acting on paired donors, with incorporation or reduction of molecular oxygen"/>
    <property type="evidence" value="ECO:0007669"/>
    <property type="project" value="InterPro"/>
</dbReference>
<feature type="region of interest" description="Disordered" evidence="1">
    <location>
        <begin position="294"/>
        <end position="326"/>
    </location>
</feature>
<feature type="transmembrane region" description="Helical" evidence="2">
    <location>
        <begin position="169"/>
        <end position="196"/>
    </location>
</feature>
<dbReference type="GO" id="GO:0005506">
    <property type="term" value="F:iron ion binding"/>
    <property type="evidence" value="ECO:0007669"/>
    <property type="project" value="InterPro"/>
</dbReference>
<feature type="transmembrane region" description="Helical" evidence="2">
    <location>
        <begin position="121"/>
        <end position="149"/>
    </location>
</feature>
<keyword evidence="2" id="KW-0472">Membrane</keyword>
<dbReference type="InterPro" id="IPR045340">
    <property type="entry name" value="DUF6533"/>
</dbReference>
<dbReference type="InterPro" id="IPR036396">
    <property type="entry name" value="Cyt_P450_sf"/>
</dbReference>
<dbReference type="OrthoDB" id="3349377at2759"/>
<organism evidence="4 5">
    <name type="scientific">Pleurotus ostreatus (strain PC15)</name>
    <name type="common">Oyster mushroom</name>
    <dbReference type="NCBI Taxonomy" id="1137138"/>
    <lineage>
        <taxon>Eukaryota</taxon>
        <taxon>Fungi</taxon>
        <taxon>Dikarya</taxon>
        <taxon>Basidiomycota</taxon>
        <taxon>Agaricomycotina</taxon>
        <taxon>Agaricomycetes</taxon>
        <taxon>Agaricomycetidae</taxon>
        <taxon>Agaricales</taxon>
        <taxon>Pleurotineae</taxon>
        <taxon>Pleurotaceae</taxon>
        <taxon>Pleurotus</taxon>
    </lineage>
</organism>
<keyword evidence="2" id="KW-0812">Transmembrane</keyword>
<feature type="compositionally biased region" description="Basic residues" evidence="1">
    <location>
        <begin position="300"/>
        <end position="317"/>
    </location>
</feature>
<evidence type="ECO:0000256" key="2">
    <source>
        <dbReference type="SAM" id="Phobius"/>
    </source>
</evidence>
<evidence type="ECO:0000256" key="1">
    <source>
        <dbReference type="SAM" id="MobiDB-lite"/>
    </source>
</evidence>